<dbReference type="EMBL" id="BAAAHP010000078">
    <property type="protein sequence ID" value="GAA0936798.1"/>
    <property type="molecule type" value="Genomic_DNA"/>
</dbReference>
<dbReference type="PANTHER" id="PTHR18964:SF149">
    <property type="entry name" value="BIFUNCTIONAL UDP-N-ACETYLGLUCOSAMINE 2-EPIMERASE_N-ACETYLMANNOSAMINE KINASE"/>
    <property type="match status" value="1"/>
</dbReference>
<dbReference type="Proteomes" id="UP001499967">
    <property type="component" value="Unassembled WGS sequence"/>
</dbReference>
<evidence type="ECO:0000256" key="2">
    <source>
        <dbReference type="SAM" id="MobiDB-lite"/>
    </source>
</evidence>
<protein>
    <submittedName>
        <fullName evidence="4">ROK family transcriptional regulator</fullName>
    </submittedName>
</protein>
<feature type="region of interest" description="Disordered" evidence="2">
    <location>
        <begin position="1"/>
        <end position="24"/>
    </location>
</feature>
<dbReference type="Gene3D" id="1.10.10.10">
    <property type="entry name" value="Winged helix-like DNA-binding domain superfamily/Winged helix DNA-binding domain"/>
    <property type="match status" value="1"/>
</dbReference>
<dbReference type="InterPro" id="IPR043129">
    <property type="entry name" value="ATPase_NBD"/>
</dbReference>
<dbReference type="InterPro" id="IPR000835">
    <property type="entry name" value="HTH_MarR-typ"/>
</dbReference>
<dbReference type="Pfam" id="PF12802">
    <property type="entry name" value="MarR_2"/>
    <property type="match status" value="1"/>
</dbReference>
<evidence type="ECO:0000256" key="1">
    <source>
        <dbReference type="ARBA" id="ARBA00006479"/>
    </source>
</evidence>
<accession>A0ABP4ALR7</accession>
<name>A0ABP4ALR7_9PSEU</name>
<reference evidence="5" key="1">
    <citation type="journal article" date="2019" name="Int. J. Syst. Evol. Microbiol.">
        <title>The Global Catalogue of Microorganisms (GCM) 10K type strain sequencing project: providing services to taxonomists for standard genome sequencing and annotation.</title>
        <authorList>
            <consortium name="The Broad Institute Genomics Platform"/>
            <consortium name="The Broad Institute Genome Sequencing Center for Infectious Disease"/>
            <person name="Wu L."/>
            <person name="Ma J."/>
        </authorList>
    </citation>
    <scope>NUCLEOTIDE SEQUENCE [LARGE SCALE GENOMIC DNA]</scope>
    <source>
        <strain evidence="5">JCM 11117</strain>
    </source>
</reference>
<gene>
    <name evidence="4" type="ORF">GCM10009559_29490</name>
</gene>
<dbReference type="PANTHER" id="PTHR18964">
    <property type="entry name" value="ROK (REPRESSOR, ORF, KINASE) FAMILY"/>
    <property type="match status" value="1"/>
</dbReference>
<comment type="similarity">
    <text evidence="1">Belongs to the ROK (NagC/XylR) family.</text>
</comment>
<comment type="caution">
    <text evidence="4">The sequence shown here is derived from an EMBL/GenBank/DDBJ whole genome shotgun (WGS) entry which is preliminary data.</text>
</comment>
<evidence type="ECO:0000313" key="4">
    <source>
        <dbReference type="EMBL" id="GAA0936798.1"/>
    </source>
</evidence>
<dbReference type="Gene3D" id="3.30.420.40">
    <property type="match status" value="2"/>
</dbReference>
<dbReference type="InterPro" id="IPR000600">
    <property type="entry name" value="ROK"/>
</dbReference>
<dbReference type="Pfam" id="PF00480">
    <property type="entry name" value="ROK"/>
    <property type="match status" value="1"/>
</dbReference>
<dbReference type="InterPro" id="IPR036388">
    <property type="entry name" value="WH-like_DNA-bd_sf"/>
</dbReference>
<keyword evidence="5" id="KW-1185">Reference proteome</keyword>
<dbReference type="SUPFAM" id="SSF53067">
    <property type="entry name" value="Actin-like ATPase domain"/>
    <property type="match status" value="1"/>
</dbReference>
<sequence length="409" mass="42754">MPSTLLPTPDDGPGRPLDAGDGRRGQNAAAVLRAVLDHGPVARSTVGRLTGLSTAAVSRRIADLSDLGLVRERPVPAARPAVGRPHVPVDLDVRHHVAVGAHIAVLHTTLVLMDLRGRVLVEERVPHGSDRSASAVLDDLAMRTAAFLDAHRAGRRPLGVGVATGGWVDPARGVVVRHRDLGWHDVPVGDLLAERLGLPVAVDGHARALARAEQLFGRVRERARSSLVHLFVGNVVDAAIATGGAVHEGPDAAAGHVSHLPVGGDTPCVCGRRGCLAATAAERAVAGRAVAEGHLRAPLFADVLAAVEADEPWAMGLLRDRVRAIGRAAALLLDVINPDVLVVCEAGTSRRPELLTDLRAEVARHSHRGPDVARTVVAGSFGVRALGVAAGSVVLRETYERPLDSPARI</sequence>
<dbReference type="InterPro" id="IPR036390">
    <property type="entry name" value="WH_DNA-bd_sf"/>
</dbReference>
<dbReference type="SUPFAM" id="SSF46785">
    <property type="entry name" value="Winged helix' DNA-binding domain"/>
    <property type="match status" value="1"/>
</dbReference>
<organism evidence="4 5">
    <name type="scientific">Pseudonocardia zijingensis</name>
    <dbReference type="NCBI Taxonomy" id="153376"/>
    <lineage>
        <taxon>Bacteria</taxon>
        <taxon>Bacillati</taxon>
        <taxon>Actinomycetota</taxon>
        <taxon>Actinomycetes</taxon>
        <taxon>Pseudonocardiales</taxon>
        <taxon>Pseudonocardiaceae</taxon>
        <taxon>Pseudonocardia</taxon>
    </lineage>
</organism>
<proteinExistence type="inferred from homology"/>
<dbReference type="RefSeq" id="WP_343941932.1">
    <property type="nucleotide sequence ID" value="NZ_BAAAHP010000078.1"/>
</dbReference>
<evidence type="ECO:0000313" key="5">
    <source>
        <dbReference type="Proteomes" id="UP001499967"/>
    </source>
</evidence>
<feature type="domain" description="HTH marR-type" evidence="3">
    <location>
        <begin position="28"/>
        <end position="77"/>
    </location>
</feature>
<evidence type="ECO:0000259" key="3">
    <source>
        <dbReference type="Pfam" id="PF12802"/>
    </source>
</evidence>